<dbReference type="InterPro" id="IPR001155">
    <property type="entry name" value="OxRdtase_FMN_N"/>
</dbReference>
<dbReference type="GO" id="GO:0010181">
    <property type="term" value="F:FMN binding"/>
    <property type="evidence" value="ECO:0007669"/>
    <property type="project" value="InterPro"/>
</dbReference>
<dbReference type="Gene3D" id="3.20.20.70">
    <property type="entry name" value="Aldolase class I"/>
    <property type="match status" value="1"/>
</dbReference>
<dbReference type="OrthoDB" id="276546at2759"/>
<name>A0A1X2HX71_SYNRA</name>
<dbReference type="PANTHER" id="PTHR22893:SF91">
    <property type="entry name" value="NADPH DEHYDROGENASE 2-RELATED"/>
    <property type="match status" value="1"/>
</dbReference>
<dbReference type="InterPro" id="IPR045247">
    <property type="entry name" value="Oye-like"/>
</dbReference>
<dbReference type="InterPro" id="IPR013785">
    <property type="entry name" value="Aldolase_TIM"/>
</dbReference>
<reference evidence="2 3" key="1">
    <citation type="submission" date="2016-07" db="EMBL/GenBank/DDBJ databases">
        <title>Pervasive Adenine N6-methylation of Active Genes in Fungi.</title>
        <authorList>
            <consortium name="DOE Joint Genome Institute"/>
            <person name="Mondo S.J."/>
            <person name="Dannebaum R.O."/>
            <person name="Kuo R.C."/>
            <person name="Labutti K."/>
            <person name="Haridas S."/>
            <person name="Kuo A."/>
            <person name="Salamov A."/>
            <person name="Ahrendt S.R."/>
            <person name="Lipzen A."/>
            <person name="Sullivan W."/>
            <person name="Andreopoulos W.B."/>
            <person name="Clum A."/>
            <person name="Lindquist E."/>
            <person name="Daum C."/>
            <person name="Ramamoorthy G.K."/>
            <person name="Gryganskyi A."/>
            <person name="Culley D."/>
            <person name="Magnuson J.K."/>
            <person name="James T.Y."/>
            <person name="O'Malley M.A."/>
            <person name="Stajich J.E."/>
            <person name="Spatafora J.W."/>
            <person name="Visel A."/>
            <person name="Grigoriev I.V."/>
        </authorList>
    </citation>
    <scope>NUCLEOTIDE SEQUENCE [LARGE SCALE GENOMIC DNA]</scope>
    <source>
        <strain evidence="2 3">NRRL 2496</strain>
    </source>
</reference>
<comment type="caution">
    <text evidence="2">The sequence shown here is derived from an EMBL/GenBank/DDBJ whole genome shotgun (WGS) entry which is preliminary data.</text>
</comment>
<organism evidence="2 3">
    <name type="scientific">Syncephalastrum racemosum</name>
    <name type="common">Filamentous fungus</name>
    <dbReference type="NCBI Taxonomy" id="13706"/>
    <lineage>
        <taxon>Eukaryota</taxon>
        <taxon>Fungi</taxon>
        <taxon>Fungi incertae sedis</taxon>
        <taxon>Mucoromycota</taxon>
        <taxon>Mucoromycotina</taxon>
        <taxon>Mucoromycetes</taxon>
        <taxon>Mucorales</taxon>
        <taxon>Syncephalastraceae</taxon>
        <taxon>Syncephalastrum</taxon>
    </lineage>
</organism>
<accession>A0A1X2HX71</accession>
<dbReference type="STRING" id="13706.A0A1X2HX71"/>
<dbReference type="AlphaFoldDB" id="A0A1X2HX71"/>
<feature type="domain" description="NADH:flavin oxidoreductase/NADH oxidase N-terminal" evidence="1">
    <location>
        <begin position="61"/>
        <end position="263"/>
    </location>
</feature>
<dbReference type="InParanoid" id="A0A1X2HX71"/>
<dbReference type="OMA" id="PRMNTIA"/>
<evidence type="ECO:0000313" key="3">
    <source>
        <dbReference type="Proteomes" id="UP000242180"/>
    </source>
</evidence>
<evidence type="ECO:0000259" key="1">
    <source>
        <dbReference type="Pfam" id="PF00724"/>
    </source>
</evidence>
<proteinExistence type="predicted"/>
<dbReference type="PANTHER" id="PTHR22893">
    <property type="entry name" value="NADH OXIDOREDUCTASE-RELATED"/>
    <property type="match status" value="1"/>
</dbReference>
<sequence>MLHGIPLNNYLYGPSLQIPIKQLRNAHGEYKYRWNYLSKAISIDYFLTTYILLFFIGKDHEVPRALEVNEIQEIAQDFVKAAKRAIEAGFDGVELHGANGLLIDQFLNTSSNKRTDIYGEPIENRTRFAREVVDAVSAAIGEERTAIRLSPWSSANGMQDQTPYATWGYLTEQLQTTHPKLAYLHFVEPRDDMIPKSDAEERLQLSLDPFRSIWKGPFISAGGYTTDPKLAKQVADQTGNLIAFGRTYIANPDLVQRLKNQWPLTKYNRDLFYTSGPEGYIDYKTYTADAKYVRA</sequence>
<dbReference type="FunCoup" id="A0A1X2HX71">
    <property type="interactions" value="281"/>
</dbReference>
<dbReference type="Pfam" id="PF00724">
    <property type="entry name" value="Oxidored_FMN"/>
    <property type="match status" value="1"/>
</dbReference>
<dbReference type="SUPFAM" id="SSF51395">
    <property type="entry name" value="FMN-linked oxidoreductases"/>
    <property type="match status" value="1"/>
</dbReference>
<gene>
    <name evidence="2" type="ORF">BCR43DRAFT_520785</name>
</gene>
<dbReference type="GO" id="GO:0016491">
    <property type="term" value="F:oxidoreductase activity"/>
    <property type="evidence" value="ECO:0007669"/>
    <property type="project" value="InterPro"/>
</dbReference>
<dbReference type="Proteomes" id="UP000242180">
    <property type="component" value="Unassembled WGS sequence"/>
</dbReference>
<evidence type="ECO:0000313" key="2">
    <source>
        <dbReference type="EMBL" id="ORZ03678.1"/>
    </source>
</evidence>
<protein>
    <recommendedName>
        <fullName evidence="1">NADH:flavin oxidoreductase/NADH oxidase N-terminal domain-containing protein</fullName>
    </recommendedName>
</protein>
<keyword evidence="3" id="KW-1185">Reference proteome</keyword>
<dbReference type="EMBL" id="MCGN01000001">
    <property type="protein sequence ID" value="ORZ03678.1"/>
    <property type="molecule type" value="Genomic_DNA"/>
</dbReference>